<dbReference type="SMART" id="SM00700">
    <property type="entry name" value="JHBP"/>
    <property type="match status" value="1"/>
</dbReference>
<dbReference type="OrthoDB" id="8185598at2759"/>
<proteinExistence type="predicted"/>
<dbReference type="AlphaFoldDB" id="A0A8K0CRP9"/>
<name>A0A8K0CRP9_IGNLU</name>
<evidence type="ECO:0000313" key="3">
    <source>
        <dbReference type="Proteomes" id="UP000801492"/>
    </source>
</evidence>
<dbReference type="InterPro" id="IPR038606">
    <property type="entry name" value="To_sf"/>
</dbReference>
<dbReference type="PANTHER" id="PTHR11008">
    <property type="entry name" value="PROTEIN TAKEOUT-LIKE PROTEIN"/>
    <property type="match status" value="1"/>
</dbReference>
<dbReference type="PANTHER" id="PTHR11008:SF14">
    <property type="entry name" value="CIRCADIAN CLOCK-CONTROLLED PROTEIN-LIKE PROTEIN"/>
    <property type="match status" value="1"/>
</dbReference>
<evidence type="ECO:0000313" key="1">
    <source>
        <dbReference type="EMBL" id="KAF2887336.1"/>
    </source>
</evidence>
<keyword evidence="3" id="KW-1185">Reference proteome</keyword>
<dbReference type="InterPro" id="IPR010562">
    <property type="entry name" value="Haemolymph_juvenile_hormone-bd"/>
</dbReference>
<evidence type="ECO:0000313" key="2">
    <source>
        <dbReference type="EMBL" id="KAF2890451.1"/>
    </source>
</evidence>
<gene>
    <name evidence="2" type="ORF">ILUMI_15722</name>
    <name evidence="1" type="ORF">ILUMI_18837</name>
</gene>
<dbReference type="Gene3D" id="3.15.10.30">
    <property type="entry name" value="Haemolymph juvenile hormone binding protein"/>
    <property type="match status" value="1"/>
</dbReference>
<comment type="caution">
    <text evidence="2">The sequence shown here is derived from an EMBL/GenBank/DDBJ whole genome shotgun (WGS) entry which is preliminary data.</text>
</comment>
<dbReference type="EMBL" id="VTPC01084013">
    <property type="protein sequence ID" value="KAF2887336.1"/>
    <property type="molecule type" value="Genomic_DNA"/>
</dbReference>
<accession>A0A8K0CRP9</accession>
<protein>
    <submittedName>
        <fullName evidence="2">Uncharacterized protein</fullName>
    </submittedName>
</protein>
<organism evidence="2 3">
    <name type="scientific">Ignelater luminosus</name>
    <name type="common">Cucubano</name>
    <name type="synonym">Pyrophorus luminosus</name>
    <dbReference type="NCBI Taxonomy" id="2038154"/>
    <lineage>
        <taxon>Eukaryota</taxon>
        <taxon>Metazoa</taxon>
        <taxon>Ecdysozoa</taxon>
        <taxon>Arthropoda</taxon>
        <taxon>Hexapoda</taxon>
        <taxon>Insecta</taxon>
        <taxon>Pterygota</taxon>
        <taxon>Neoptera</taxon>
        <taxon>Endopterygota</taxon>
        <taxon>Coleoptera</taxon>
        <taxon>Polyphaga</taxon>
        <taxon>Elateriformia</taxon>
        <taxon>Elateroidea</taxon>
        <taxon>Elateridae</taxon>
        <taxon>Agrypninae</taxon>
        <taxon>Pyrophorini</taxon>
        <taxon>Ignelater</taxon>
    </lineage>
</organism>
<sequence length="142" mass="15874">MDKLTFDLDIDFPLLRIDAQYSISGKLLMMPIKGEGPVQSNVTDCKSKSFLQGELYEKDGETYMKFTNMTLKVNVGNGVVKIQNLFNGDKILNDVVNDAINKNLGLFTQEMMPYVENALSGAILDIANKIVGSFTFKQLFPH</sequence>
<dbReference type="EMBL" id="VTPC01052231">
    <property type="protein sequence ID" value="KAF2890451.1"/>
    <property type="molecule type" value="Genomic_DNA"/>
</dbReference>
<dbReference type="Pfam" id="PF06585">
    <property type="entry name" value="JHBP"/>
    <property type="match status" value="1"/>
</dbReference>
<dbReference type="Proteomes" id="UP000801492">
    <property type="component" value="Unassembled WGS sequence"/>
</dbReference>
<reference evidence="2" key="1">
    <citation type="submission" date="2019-08" db="EMBL/GenBank/DDBJ databases">
        <title>The genome of the North American firefly Photinus pyralis.</title>
        <authorList>
            <consortium name="Photinus pyralis genome working group"/>
            <person name="Fallon T.R."/>
            <person name="Sander Lower S.E."/>
            <person name="Weng J.-K."/>
        </authorList>
    </citation>
    <scope>NUCLEOTIDE SEQUENCE</scope>
    <source>
        <strain evidence="2">TRF0915ILg1</strain>
        <tissue evidence="2">Whole body</tissue>
    </source>
</reference>
<dbReference type="GO" id="GO:0005615">
    <property type="term" value="C:extracellular space"/>
    <property type="evidence" value="ECO:0007669"/>
    <property type="project" value="TreeGrafter"/>
</dbReference>